<feature type="domain" description="Major facilitator superfamily (MFS) profile" evidence="6">
    <location>
        <begin position="20"/>
        <end position="391"/>
    </location>
</feature>
<name>D7A9S3_ANCN5</name>
<dbReference type="CDD" id="cd17477">
    <property type="entry name" value="MFS_YcaD_like"/>
    <property type="match status" value="1"/>
</dbReference>
<keyword evidence="8" id="KW-1185">Reference proteome</keyword>
<evidence type="ECO:0000256" key="3">
    <source>
        <dbReference type="ARBA" id="ARBA00022989"/>
    </source>
</evidence>
<evidence type="ECO:0000313" key="7">
    <source>
        <dbReference type="EMBL" id="ADH88849.1"/>
    </source>
</evidence>
<dbReference type="EMBL" id="CP002026">
    <property type="protein sequence ID" value="ADH88849.1"/>
    <property type="molecule type" value="Genomic_DNA"/>
</dbReference>
<dbReference type="InterPro" id="IPR036259">
    <property type="entry name" value="MFS_trans_sf"/>
</dbReference>
<feature type="transmembrane region" description="Helical" evidence="5">
    <location>
        <begin position="87"/>
        <end position="109"/>
    </location>
</feature>
<dbReference type="PANTHER" id="PTHR23521">
    <property type="entry name" value="TRANSPORTER MFS SUPERFAMILY"/>
    <property type="match status" value="1"/>
</dbReference>
<feature type="transmembrane region" description="Helical" evidence="5">
    <location>
        <begin position="56"/>
        <end position="75"/>
    </location>
</feature>
<feature type="transmembrane region" description="Helical" evidence="5">
    <location>
        <begin position="146"/>
        <end position="165"/>
    </location>
</feature>
<dbReference type="eggNOG" id="COG2814">
    <property type="taxonomic scope" value="Bacteria"/>
</dbReference>
<evidence type="ECO:0000256" key="1">
    <source>
        <dbReference type="ARBA" id="ARBA00004141"/>
    </source>
</evidence>
<feature type="transmembrane region" description="Helical" evidence="5">
    <location>
        <begin position="366"/>
        <end position="386"/>
    </location>
</feature>
<dbReference type="InterPro" id="IPR020846">
    <property type="entry name" value="MFS_dom"/>
</dbReference>
<protein>
    <submittedName>
        <fullName evidence="7">Major facilitator superfamily MFS_1</fullName>
    </submittedName>
</protein>
<evidence type="ECO:0000313" key="8">
    <source>
        <dbReference type="Proteomes" id="UP000006633"/>
    </source>
</evidence>
<dbReference type="InterPro" id="IPR011701">
    <property type="entry name" value="MFS"/>
</dbReference>
<keyword evidence="3 5" id="KW-1133">Transmembrane helix</keyword>
<dbReference type="PANTHER" id="PTHR23521:SF3">
    <property type="entry name" value="MFS TRANSPORTER"/>
    <property type="match status" value="1"/>
</dbReference>
<dbReference type="InterPro" id="IPR047200">
    <property type="entry name" value="MFS_YcaD-like"/>
</dbReference>
<proteinExistence type="predicted"/>
<feature type="transmembrane region" description="Helical" evidence="5">
    <location>
        <begin position="278"/>
        <end position="296"/>
    </location>
</feature>
<keyword evidence="2 5" id="KW-0812">Transmembrane</keyword>
<evidence type="ECO:0000256" key="2">
    <source>
        <dbReference type="ARBA" id="ARBA00022692"/>
    </source>
</evidence>
<dbReference type="Gene3D" id="1.20.1250.20">
    <property type="entry name" value="MFS general substrate transporter like domains"/>
    <property type="match status" value="2"/>
</dbReference>
<dbReference type="PROSITE" id="PS50850">
    <property type="entry name" value="MFS"/>
    <property type="match status" value="1"/>
</dbReference>
<dbReference type="KEGG" id="sno:Snov_1539"/>
<evidence type="ECO:0000259" key="6">
    <source>
        <dbReference type="PROSITE" id="PS50850"/>
    </source>
</evidence>
<dbReference type="HOGENOM" id="CLU_035018_0_1_5"/>
<dbReference type="Pfam" id="PF07690">
    <property type="entry name" value="MFS_1"/>
    <property type="match status" value="1"/>
</dbReference>
<feature type="transmembrane region" description="Helical" evidence="5">
    <location>
        <begin position="21"/>
        <end position="44"/>
    </location>
</feature>
<feature type="transmembrane region" description="Helical" evidence="5">
    <location>
        <begin position="302"/>
        <end position="325"/>
    </location>
</feature>
<feature type="transmembrane region" description="Helical" evidence="5">
    <location>
        <begin position="171"/>
        <end position="191"/>
    </location>
</feature>
<dbReference type="STRING" id="639283.Snov_1539"/>
<dbReference type="RefSeq" id="WP_013166353.1">
    <property type="nucleotide sequence ID" value="NC_014217.1"/>
</dbReference>
<accession>D7A9S3</accession>
<dbReference type="GO" id="GO:0005886">
    <property type="term" value="C:plasma membrane"/>
    <property type="evidence" value="ECO:0007669"/>
    <property type="project" value="TreeGrafter"/>
</dbReference>
<dbReference type="InterPro" id="IPR024989">
    <property type="entry name" value="MFS_assoc_dom"/>
</dbReference>
<dbReference type="SUPFAM" id="SSF103473">
    <property type="entry name" value="MFS general substrate transporter"/>
    <property type="match status" value="1"/>
</dbReference>
<sequence length="399" mass="41385">MSQQARAQDSDDQEGNPLVARAAIIAVAMVFGLTYSLAAALIALDLAEKGLSEAVIGANAAMHAVGVLAMAFLLPRIAAFFGLRRSVIGALLISGALLCLFPLLPFLWLWFVLRVLLGAASEALFVLSETWLNAVSSEATRARTMAAYTAALSVGFALGPLILSFVGSDGFAPYGVGAALAAGAAVFIISPSIRAVAFEKPAHANPVRYMRLAPIAMVATALNAAVETAGLTFLTLYAMSLGWPETEATQLMACMMFGAIVLQLPIGWLGDRLPREKFIVALAALSALGALAWPWALASQWATYALLFVWGGLFVGIYTMMLAIVGSRFSGSDIVGIYAGMGLFWGAGALLGPSLAGAAMQVSTHGLVFFVALACAAFALCAALVGGRPTPAAQIRPAP</sequence>
<dbReference type="Pfam" id="PF12832">
    <property type="entry name" value="MFS_1_like"/>
    <property type="match status" value="1"/>
</dbReference>
<gene>
    <name evidence="7" type="ordered locus">Snov_1539</name>
</gene>
<organism evidence="7 8">
    <name type="scientific">Ancylobacter novellus (strain ATCC 8093 / DSM 506 / JCM 20403 / CCM 1077 / IAM 12100 / NBRC 12443 / NCIMB 10456)</name>
    <name type="common">Starkeya novella</name>
    <dbReference type="NCBI Taxonomy" id="639283"/>
    <lineage>
        <taxon>Bacteria</taxon>
        <taxon>Pseudomonadati</taxon>
        <taxon>Pseudomonadota</taxon>
        <taxon>Alphaproteobacteria</taxon>
        <taxon>Hyphomicrobiales</taxon>
        <taxon>Xanthobacteraceae</taxon>
        <taxon>Ancylobacter</taxon>
    </lineage>
</organism>
<feature type="transmembrane region" description="Helical" evidence="5">
    <location>
        <begin position="212"/>
        <end position="236"/>
    </location>
</feature>
<dbReference type="AlphaFoldDB" id="D7A9S3"/>
<evidence type="ECO:0000256" key="4">
    <source>
        <dbReference type="ARBA" id="ARBA00023136"/>
    </source>
</evidence>
<feature type="transmembrane region" description="Helical" evidence="5">
    <location>
        <begin position="115"/>
        <end position="134"/>
    </location>
</feature>
<keyword evidence="4 5" id="KW-0472">Membrane</keyword>
<comment type="subcellular location">
    <subcellularLocation>
        <location evidence="1">Membrane</location>
        <topology evidence="1">Multi-pass membrane protein</topology>
    </subcellularLocation>
</comment>
<feature type="transmembrane region" description="Helical" evidence="5">
    <location>
        <begin position="248"/>
        <end position="266"/>
    </location>
</feature>
<dbReference type="Proteomes" id="UP000006633">
    <property type="component" value="Chromosome"/>
</dbReference>
<evidence type="ECO:0000256" key="5">
    <source>
        <dbReference type="SAM" id="Phobius"/>
    </source>
</evidence>
<reference evidence="7 8" key="1">
    <citation type="journal article" date="2012" name="Stand. Genomic Sci.">
        <title>Complete genome sequence of the facultatively chemolithoautotrophic and methylotrophic alpha Proteobacterium Starkeya novella type strain (ATCC 8093(T)).</title>
        <authorList>
            <person name="Kappler U."/>
            <person name="Davenport K."/>
            <person name="Beatson S."/>
            <person name="Lucas S."/>
            <person name="Lapidus A."/>
            <person name="Copeland A."/>
            <person name="Berry K.W."/>
            <person name="Glavina Del Rio T."/>
            <person name="Hammon N."/>
            <person name="Dalin E."/>
            <person name="Tice H."/>
            <person name="Pitluck S."/>
            <person name="Richardson P."/>
            <person name="Bruce D."/>
            <person name="Goodwin L.A."/>
            <person name="Han C."/>
            <person name="Tapia R."/>
            <person name="Detter J.C."/>
            <person name="Chang Y.J."/>
            <person name="Jeffries C.D."/>
            <person name="Land M."/>
            <person name="Hauser L."/>
            <person name="Kyrpides N.C."/>
            <person name="Goker M."/>
            <person name="Ivanova N."/>
            <person name="Klenk H.P."/>
            <person name="Woyke T."/>
        </authorList>
    </citation>
    <scope>NUCLEOTIDE SEQUENCE [LARGE SCALE GENOMIC DNA]</scope>
    <source>
        <strain evidence="8">ATCC 8093 / DSM 506 / JCM 20403 / CCM 1077 / IAM 12100 / NBRC 12443 / NCIMB 10456</strain>
    </source>
</reference>
<dbReference type="GO" id="GO:0022857">
    <property type="term" value="F:transmembrane transporter activity"/>
    <property type="evidence" value="ECO:0007669"/>
    <property type="project" value="InterPro"/>
</dbReference>
<dbReference type="OrthoDB" id="9810614at2"/>
<feature type="transmembrane region" description="Helical" evidence="5">
    <location>
        <begin position="337"/>
        <end position="360"/>
    </location>
</feature>